<accession>A0A7Y9I6J0</accession>
<proteinExistence type="predicted"/>
<protein>
    <submittedName>
        <fullName evidence="3">PPOX class probable F420-dependent enzyme</fullName>
    </submittedName>
</protein>
<evidence type="ECO:0000313" key="3">
    <source>
        <dbReference type="EMBL" id="NYE71201.1"/>
    </source>
</evidence>
<dbReference type="InterPro" id="IPR052019">
    <property type="entry name" value="F420H2_bilvrd_red/Heme_oxyg"/>
</dbReference>
<name>A0A7Y9I6J0_9ACTN</name>
<dbReference type="InterPro" id="IPR011576">
    <property type="entry name" value="Pyridox_Oxase_N"/>
</dbReference>
<dbReference type="GO" id="GO:0005829">
    <property type="term" value="C:cytosol"/>
    <property type="evidence" value="ECO:0007669"/>
    <property type="project" value="TreeGrafter"/>
</dbReference>
<sequence length="140" mass="15623">MSTLTLPDDLRDLIDSGPLVHLTTINPDGSPQVSVVWTGLDGDDLVTAHLGRIRKLRNLERDPRAVLSFLAPGTPGELARPYVTLRARGTVVETDDAWDLLNRWTKVYVDPNLEFPEPRTRGYVVRYAVDRIGGYGPWAD</sequence>
<dbReference type="AlphaFoldDB" id="A0A7Y9I6J0"/>
<dbReference type="InterPro" id="IPR012349">
    <property type="entry name" value="Split_barrel_FMN-bd"/>
</dbReference>
<reference evidence="3 4" key="1">
    <citation type="submission" date="2020-07" db="EMBL/GenBank/DDBJ databases">
        <title>Sequencing the genomes of 1000 actinobacteria strains.</title>
        <authorList>
            <person name="Klenk H.-P."/>
        </authorList>
    </citation>
    <scope>NUCLEOTIDE SEQUENCE [LARGE SCALE GENOMIC DNA]</scope>
    <source>
        <strain evidence="3 4">DSM 22083</strain>
    </source>
</reference>
<dbReference type="InterPro" id="IPR019920">
    <property type="entry name" value="F420-binding_dom_put"/>
</dbReference>
<evidence type="ECO:0000313" key="4">
    <source>
        <dbReference type="Proteomes" id="UP000569914"/>
    </source>
</evidence>
<dbReference type="GO" id="GO:0016627">
    <property type="term" value="F:oxidoreductase activity, acting on the CH-CH group of donors"/>
    <property type="evidence" value="ECO:0007669"/>
    <property type="project" value="TreeGrafter"/>
</dbReference>
<comment type="caution">
    <text evidence="3">The sequence shown here is derived from an EMBL/GenBank/DDBJ whole genome shotgun (WGS) entry which is preliminary data.</text>
</comment>
<dbReference type="Pfam" id="PF01243">
    <property type="entry name" value="PNPOx_N"/>
    <property type="match status" value="1"/>
</dbReference>
<dbReference type="Gene3D" id="2.30.110.10">
    <property type="entry name" value="Electron Transport, Fmn-binding Protein, Chain A"/>
    <property type="match status" value="1"/>
</dbReference>
<dbReference type="EMBL" id="JACCBU010000001">
    <property type="protein sequence ID" value="NYE71201.1"/>
    <property type="molecule type" value="Genomic_DNA"/>
</dbReference>
<keyword evidence="1" id="KW-0560">Oxidoreductase</keyword>
<dbReference type="NCBIfam" id="TIGR03618">
    <property type="entry name" value="Rv1155_F420"/>
    <property type="match status" value="1"/>
</dbReference>
<dbReference type="PANTHER" id="PTHR35176:SF6">
    <property type="entry name" value="HEME OXYGENASE HI_0854-RELATED"/>
    <property type="match status" value="1"/>
</dbReference>
<evidence type="ECO:0000259" key="2">
    <source>
        <dbReference type="Pfam" id="PF01243"/>
    </source>
</evidence>
<dbReference type="Proteomes" id="UP000569914">
    <property type="component" value="Unassembled WGS sequence"/>
</dbReference>
<evidence type="ECO:0000256" key="1">
    <source>
        <dbReference type="ARBA" id="ARBA00023002"/>
    </source>
</evidence>
<dbReference type="SUPFAM" id="SSF50475">
    <property type="entry name" value="FMN-binding split barrel"/>
    <property type="match status" value="1"/>
</dbReference>
<dbReference type="PANTHER" id="PTHR35176">
    <property type="entry name" value="HEME OXYGENASE HI_0854-RELATED"/>
    <property type="match status" value="1"/>
</dbReference>
<dbReference type="GO" id="GO:0070967">
    <property type="term" value="F:coenzyme F420 binding"/>
    <property type="evidence" value="ECO:0007669"/>
    <property type="project" value="TreeGrafter"/>
</dbReference>
<gene>
    <name evidence="3" type="ORF">BKA15_002530</name>
</gene>
<feature type="domain" description="Pyridoxamine 5'-phosphate oxidase N-terminal" evidence="2">
    <location>
        <begin position="7"/>
        <end position="106"/>
    </location>
</feature>
<organism evidence="3 4">
    <name type="scientific">Microlunatus parietis</name>
    <dbReference type="NCBI Taxonomy" id="682979"/>
    <lineage>
        <taxon>Bacteria</taxon>
        <taxon>Bacillati</taxon>
        <taxon>Actinomycetota</taxon>
        <taxon>Actinomycetes</taxon>
        <taxon>Propionibacteriales</taxon>
        <taxon>Propionibacteriaceae</taxon>
        <taxon>Microlunatus</taxon>
    </lineage>
</organism>
<dbReference type="RefSeq" id="WP_218871256.1">
    <property type="nucleotide sequence ID" value="NZ_JACCBU010000001.1"/>
</dbReference>
<keyword evidence="4" id="KW-1185">Reference proteome</keyword>